<dbReference type="InterPro" id="IPR011006">
    <property type="entry name" value="CheY-like_superfamily"/>
</dbReference>
<dbReference type="EMBL" id="JAANXD010000080">
    <property type="protein sequence ID" value="MBS1259086.1"/>
    <property type="molecule type" value="Genomic_DNA"/>
</dbReference>
<proteinExistence type="predicted"/>
<feature type="modified residue" description="4-aspartylphosphate" evidence="6">
    <location>
        <position position="54"/>
    </location>
</feature>
<evidence type="ECO:0000313" key="9">
    <source>
        <dbReference type="Proteomes" id="UP000722750"/>
    </source>
</evidence>
<evidence type="ECO:0000313" key="8">
    <source>
        <dbReference type="EMBL" id="MBS1259086.1"/>
    </source>
</evidence>
<dbReference type="GO" id="GO:0000156">
    <property type="term" value="F:phosphorelay response regulator activity"/>
    <property type="evidence" value="ECO:0007669"/>
    <property type="project" value="TreeGrafter"/>
</dbReference>
<feature type="domain" description="Response regulatory" evidence="7">
    <location>
        <begin position="5"/>
        <end position="119"/>
    </location>
</feature>
<evidence type="ECO:0000256" key="4">
    <source>
        <dbReference type="ARBA" id="ARBA00023125"/>
    </source>
</evidence>
<dbReference type="CDD" id="cd17536">
    <property type="entry name" value="REC_YesN-like"/>
    <property type="match status" value="1"/>
</dbReference>
<evidence type="ECO:0000259" key="7">
    <source>
        <dbReference type="PROSITE" id="PS50110"/>
    </source>
</evidence>
<dbReference type="PANTHER" id="PTHR48111">
    <property type="entry name" value="REGULATOR OF RPOS"/>
    <property type="match status" value="1"/>
</dbReference>
<keyword evidence="1 6" id="KW-0597">Phosphoprotein</keyword>
<dbReference type="Proteomes" id="UP000722750">
    <property type="component" value="Unassembled WGS sequence"/>
</dbReference>
<dbReference type="GO" id="GO:0032993">
    <property type="term" value="C:protein-DNA complex"/>
    <property type="evidence" value="ECO:0007669"/>
    <property type="project" value="TreeGrafter"/>
</dbReference>
<dbReference type="GO" id="GO:0000976">
    <property type="term" value="F:transcription cis-regulatory region binding"/>
    <property type="evidence" value="ECO:0007669"/>
    <property type="project" value="TreeGrafter"/>
</dbReference>
<name>A0A941W537_9BACT</name>
<accession>A0A941W537</accession>
<evidence type="ECO:0000256" key="1">
    <source>
        <dbReference type="ARBA" id="ARBA00022553"/>
    </source>
</evidence>
<keyword evidence="4" id="KW-0238">DNA-binding</keyword>
<dbReference type="Gene3D" id="3.40.50.2300">
    <property type="match status" value="1"/>
</dbReference>
<keyword evidence="3" id="KW-0805">Transcription regulation</keyword>
<keyword evidence="5" id="KW-0804">Transcription</keyword>
<dbReference type="PROSITE" id="PS50110">
    <property type="entry name" value="RESPONSE_REGULATORY"/>
    <property type="match status" value="1"/>
</dbReference>
<dbReference type="AlphaFoldDB" id="A0A941W537"/>
<dbReference type="SUPFAM" id="SSF52172">
    <property type="entry name" value="CheY-like"/>
    <property type="match status" value="1"/>
</dbReference>
<dbReference type="Pfam" id="PF00072">
    <property type="entry name" value="Response_reg"/>
    <property type="match status" value="1"/>
</dbReference>
<evidence type="ECO:0000256" key="6">
    <source>
        <dbReference type="PROSITE-ProRule" id="PRU00169"/>
    </source>
</evidence>
<evidence type="ECO:0000256" key="2">
    <source>
        <dbReference type="ARBA" id="ARBA00023012"/>
    </source>
</evidence>
<dbReference type="GO" id="GO:0006355">
    <property type="term" value="P:regulation of DNA-templated transcription"/>
    <property type="evidence" value="ECO:0007669"/>
    <property type="project" value="TreeGrafter"/>
</dbReference>
<comment type="caution">
    <text evidence="8">The sequence shown here is derived from an EMBL/GenBank/DDBJ whole genome shotgun (WGS) entry which is preliminary data.</text>
</comment>
<dbReference type="InterPro" id="IPR001789">
    <property type="entry name" value="Sig_transdc_resp-reg_receiver"/>
</dbReference>
<sequence length="231" mass="25818">MYRFKILVVDDEIRFCKFLKSFLVVKGYSVDVAYSGKDALEAAVKAEPDVILLDIKMPGMSGMDTLQELRRAGVSAAVIFLTAQAKFAYAVEAIKLNVNDYILKPINNIDILLAAIRRCTEKLELQKKVKLYEDILPVCCKCQKIRDDTGYEHGAGKWMAMETYLIKRAHVTCSHGYCPECFEGAMSVLTTGEAMRKKTASENGTKQLLQQTVLNKMMTNVEEALGTLLKA</sequence>
<dbReference type="InterPro" id="IPR039420">
    <property type="entry name" value="WalR-like"/>
</dbReference>
<dbReference type="SMART" id="SM00448">
    <property type="entry name" value="REC"/>
    <property type="match status" value="1"/>
</dbReference>
<protein>
    <submittedName>
        <fullName evidence="8">Regulator of RpoS</fullName>
    </submittedName>
</protein>
<reference evidence="8" key="1">
    <citation type="journal article" date="2021" name="ISME J.">
        <title>Fine-scale metabolic discontinuity in a stratified prokaryote microbiome of a Red Sea deep halocline.</title>
        <authorList>
            <person name="Michoud G."/>
            <person name="Ngugi D.K."/>
            <person name="Barozzi A."/>
            <person name="Merlino G."/>
            <person name="Calleja M.L."/>
            <person name="Delgado-Huertas A."/>
            <person name="Moran X.A.G."/>
            <person name="Daffonchio D."/>
        </authorList>
    </citation>
    <scope>NUCLEOTIDE SEQUENCE</scope>
    <source>
        <strain evidence="8">SuakinDeep_MAG55_1</strain>
    </source>
</reference>
<evidence type="ECO:0000256" key="3">
    <source>
        <dbReference type="ARBA" id="ARBA00023015"/>
    </source>
</evidence>
<dbReference type="PANTHER" id="PTHR48111:SF1">
    <property type="entry name" value="TWO-COMPONENT RESPONSE REGULATOR ORR33"/>
    <property type="match status" value="1"/>
</dbReference>
<dbReference type="GO" id="GO:0005829">
    <property type="term" value="C:cytosol"/>
    <property type="evidence" value="ECO:0007669"/>
    <property type="project" value="TreeGrafter"/>
</dbReference>
<gene>
    <name evidence="8" type="ORF">MAG551_02152</name>
</gene>
<evidence type="ECO:0000256" key="5">
    <source>
        <dbReference type="ARBA" id="ARBA00023163"/>
    </source>
</evidence>
<keyword evidence="2" id="KW-0902">Two-component regulatory system</keyword>
<organism evidence="8 9">
    <name type="scientific">Candidatus Scalindua arabica</name>
    <dbReference type="NCBI Taxonomy" id="1127984"/>
    <lineage>
        <taxon>Bacteria</taxon>
        <taxon>Pseudomonadati</taxon>
        <taxon>Planctomycetota</taxon>
        <taxon>Candidatus Brocadiia</taxon>
        <taxon>Candidatus Brocadiales</taxon>
        <taxon>Candidatus Scalinduaceae</taxon>
        <taxon>Candidatus Scalindua</taxon>
    </lineage>
</organism>